<dbReference type="PANTHER" id="PTHR14149:SF10">
    <property type="entry name" value="RAS GTPASE-ACTIVATING-LIKE PROTEIN IQGAP3"/>
    <property type="match status" value="1"/>
</dbReference>
<dbReference type="PROSITE" id="PS50096">
    <property type="entry name" value="IQ"/>
    <property type="match status" value="3"/>
</dbReference>
<feature type="compositionally biased region" description="Low complexity" evidence="1">
    <location>
        <begin position="558"/>
        <end position="572"/>
    </location>
</feature>
<feature type="non-terminal residue" evidence="2">
    <location>
        <position position="1"/>
    </location>
</feature>
<feature type="compositionally biased region" description="Polar residues" evidence="1">
    <location>
        <begin position="348"/>
        <end position="468"/>
    </location>
</feature>
<sequence length="1223" mass="133260">MSQVCDISGLMSQVCDISGVMSQMCDISGVISQVSYLRCHISGVISQVSYLRCDISGVSSGVMSQVCDISGVSSGVISQVCDISGVISQCHISGGSPGVISQVCDISGVSSGVMSQVCDISGVISQLCDISGGSPGVISQVCDISGVSSGVMSQVCDISGVMSQVCDISGGSPGVISQVCDISGVISQVCDISGVSSGVSSGVMSQVCDISGVISQVLYLRCDISGVISQVYLCSASLQQLQLSMVEGGGGGEDLWQLEMELDKYGIQMPAFNKIGGILTNELSVDEAAGHAAVIAVNEALDSQVEVLEAALRNPNAQLSGLQGALTSLYRELLLQGRASKRERAANGHSNPPLSITQHSNPPLSITQHSNPPLSITQHSNPPLSITQHSNPPLSITQHSNPPLSITQHSNPPLSITQHSNPPLSITQHSNPPLSITQHSNPPLSITQHSNPPLSITQHSNPPLSITQHSNPPSPSHSTHSNPPSPSHSTVTPPSPSHSTVTPPLSITQPSNPPSPSHSTVTPPSPSHSTPSNPPLSITQHSNPPPPITQPSNPPSPSHSTVTPPSPSHSTPSNPPLSITQHSNPPPPITQPSNPPLSITQHMRWAVEQVDEALDAADELSLLSALKRPCLALRGLRAENSPWYLEQLTADRQQKALAEGCVDPLEPEELQEGISFSNKEVQRNQSMHAALQSVNTCLGLSDPRRTLNALMTSDLQLPEVFPSAAALYHRELQLLQRRTAQGVLQQEELFVAVEMLSAVSLINQGLEAGHMQEFSFSLVSPSAGLSEVEPTLLHRYFESLQVKQQQSIELLTWNQLQEGINAINESVQDEHQQLQCVGLINSAVLRGDAQKLLSALLLPSCGLEEVLPANTCRYLNLLTRAQQHRAQVSREPGAELWLADIQEAVKTANQESQRALKLGLSLAAVNQAVKEDKVKQTLRVLMLPELHLQDVLTCCAAQYQRELHCRVEPRSLSGDSRSPWVRVRLEDRSWYYLHLTRLEGVWEQPAGFRQNQVFLDREQIQEVVSSVSASFRRGALWKGSEELITRLQALCRGFLLRQQMQARRRYLGNNTASVVIIQAHWRRVLQQRVYRRRLQVLYLNWRAVVKIQAMLRMWSARRKYRARLSFFRRQVGAVVKIQAFFRASRARGEYRMLVHSATPPLSVVRKFLHLLDLGDGDIREEAELLRLREEVVRSIRSNRQLEADLHLMDLKIGLLVRNRATLQ</sequence>
<organism evidence="2 3">
    <name type="scientific">Pogonophryne albipinna</name>
    <dbReference type="NCBI Taxonomy" id="1090488"/>
    <lineage>
        <taxon>Eukaryota</taxon>
        <taxon>Metazoa</taxon>
        <taxon>Chordata</taxon>
        <taxon>Craniata</taxon>
        <taxon>Vertebrata</taxon>
        <taxon>Euteleostomi</taxon>
        <taxon>Actinopterygii</taxon>
        <taxon>Neopterygii</taxon>
        <taxon>Teleostei</taxon>
        <taxon>Neoteleostei</taxon>
        <taxon>Acanthomorphata</taxon>
        <taxon>Eupercaria</taxon>
        <taxon>Perciformes</taxon>
        <taxon>Notothenioidei</taxon>
        <taxon>Pogonophryne</taxon>
    </lineage>
</organism>
<name>A0AAD6AFK2_9TELE</name>
<gene>
    <name evidence="2" type="ORF">JOQ06_028047</name>
</gene>
<dbReference type="Proteomes" id="UP001219934">
    <property type="component" value="Unassembled WGS sequence"/>
</dbReference>
<evidence type="ECO:0000313" key="3">
    <source>
        <dbReference type="Proteomes" id="UP001219934"/>
    </source>
</evidence>
<keyword evidence="3" id="KW-1185">Reference proteome</keyword>
<dbReference type="GO" id="GO:1903479">
    <property type="term" value="P:mitotic actomyosin contractile ring assembly actin filament organization"/>
    <property type="evidence" value="ECO:0007669"/>
    <property type="project" value="TreeGrafter"/>
</dbReference>
<feature type="compositionally biased region" description="Low complexity" evidence="1">
    <location>
        <begin position="476"/>
        <end position="504"/>
    </location>
</feature>
<evidence type="ECO:0000256" key="1">
    <source>
        <dbReference type="SAM" id="MobiDB-lite"/>
    </source>
</evidence>
<dbReference type="GO" id="GO:0005516">
    <property type="term" value="F:calmodulin binding"/>
    <property type="evidence" value="ECO:0007669"/>
    <property type="project" value="TreeGrafter"/>
</dbReference>
<reference evidence="2" key="1">
    <citation type="submission" date="2022-11" db="EMBL/GenBank/DDBJ databases">
        <title>Chromosome-level genome of Pogonophryne albipinna.</title>
        <authorList>
            <person name="Jo E."/>
        </authorList>
    </citation>
    <scope>NUCLEOTIDE SEQUENCE</scope>
    <source>
        <strain evidence="2">SGF0006</strain>
        <tissue evidence="2">Muscle</tissue>
    </source>
</reference>
<dbReference type="Gene3D" id="1.20.5.190">
    <property type="match status" value="1"/>
</dbReference>
<dbReference type="AlphaFoldDB" id="A0AAD6AFK2"/>
<feature type="region of interest" description="Disordered" evidence="1">
    <location>
        <begin position="340"/>
        <end position="597"/>
    </location>
</feature>
<dbReference type="InterPro" id="IPR000048">
    <property type="entry name" value="IQ_motif_EF-hand-BS"/>
</dbReference>
<evidence type="ECO:0000313" key="2">
    <source>
        <dbReference type="EMBL" id="KAJ4923792.1"/>
    </source>
</evidence>
<dbReference type="SMART" id="SM00015">
    <property type="entry name" value="IQ"/>
    <property type="match status" value="4"/>
</dbReference>
<dbReference type="Gene3D" id="4.10.270.10">
    <property type="entry name" value="Myosin, subunit A"/>
    <property type="match status" value="1"/>
</dbReference>
<dbReference type="Pfam" id="PF00612">
    <property type="entry name" value="IQ"/>
    <property type="match status" value="3"/>
</dbReference>
<protein>
    <submittedName>
        <fullName evidence="2">Uncharacterized protein</fullName>
    </submittedName>
</protein>
<dbReference type="PANTHER" id="PTHR14149">
    <property type="entry name" value="RAS GTPASE-ACTIVATING PROTEIN WITH IQ MOTIF"/>
    <property type="match status" value="1"/>
</dbReference>
<proteinExistence type="predicted"/>
<comment type="caution">
    <text evidence="2">The sequence shown here is derived from an EMBL/GenBank/DDBJ whole genome shotgun (WGS) entry which is preliminary data.</text>
</comment>
<dbReference type="GO" id="GO:0051015">
    <property type="term" value="F:actin filament binding"/>
    <property type="evidence" value="ECO:0007669"/>
    <property type="project" value="TreeGrafter"/>
</dbReference>
<dbReference type="GO" id="GO:0005096">
    <property type="term" value="F:GTPase activator activity"/>
    <property type="evidence" value="ECO:0007669"/>
    <property type="project" value="TreeGrafter"/>
</dbReference>
<dbReference type="EMBL" id="JAPTMU010000024">
    <property type="protein sequence ID" value="KAJ4923792.1"/>
    <property type="molecule type" value="Genomic_DNA"/>
</dbReference>
<accession>A0AAD6AFK2</accession>
<feature type="compositionally biased region" description="Low complexity" evidence="1">
    <location>
        <begin position="517"/>
        <end position="531"/>
    </location>
</feature>
<feature type="compositionally biased region" description="Pro residues" evidence="1">
    <location>
        <begin position="584"/>
        <end position="595"/>
    </location>
</feature>
<dbReference type="GO" id="GO:0005938">
    <property type="term" value="C:cell cortex"/>
    <property type="evidence" value="ECO:0007669"/>
    <property type="project" value="TreeGrafter"/>
</dbReference>
<feature type="compositionally biased region" description="Pro residues" evidence="1">
    <location>
        <begin position="543"/>
        <end position="557"/>
    </location>
</feature>